<comment type="caution">
    <text evidence="2">The sequence shown here is derived from an EMBL/GenBank/DDBJ whole genome shotgun (WGS) entry which is preliminary data.</text>
</comment>
<sequence length="424" mass="47030">MKLSKKSISVLSFTIGACVFVSTAFADMALGSGYDRLKNSVKNTSAQMEKGLNNYTVEALFTLKDNDQTFLQASTFNKIDNEKQASENSTKTQYSNGETTTNYSYSDQKLSIWKSGTDDKYYVTEYPDDIDRGSGNRFDNPFNEKGAPEVEKIVDALVGNLKDYVQVEERPEGGRVYSGSLSEAQVPAVVNAVSSFGIKQMISDQSRMDRNSKLPEIDSDIFVKKVSGTAVENKAGLLENLTGDVILSGKDKSGVQHDLSLNVVLKLSDIGNTKITKPDLTGANVEKVSQSGGFSSKYAGKYKNNIIIEKDGKFVKIGERILEITSVENNKVTGKYYETVKPGFEAEYPDKYNFTFEYNPSNSKPMSFFTYTNAKGEQENGQLHPSGSGKIYLDLNIEILDNNSYRSNTSHQHFDGEFSRVFEE</sequence>
<dbReference type="Proteomes" id="UP000450917">
    <property type="component" value="Unassembled WGS sequence"/>
</dbReference>
<reference evidence="2 3" key="1">
    <citation type="submission" date="2019-11" db="EMBL/GenBank/DDBJ databases">
        <title>Draft genome sequences of five Paenibacillus species of dairy origin.</title>
        <authorList>
            <person name="Olajide A.M."/>
            <person name="Chen S."/>
            <person name="Lapointe G."/>
        </authorList>
    </citation>
    <scope>NUCLEOTIDE SEQUENCE [LARGE SCALE GENOMIC DNA]</scope>
    <source>
        <strain evidence="2 3">2CS3</strain>
    </source>
</reference>
<dbReference type="RefSeq" id="WP_127608336.1">
    <property type="nucleotide sequence ID" value="NZ_JARTHJ010000004.1"/>
</dbReference>
<name>A0A7X2ZC80_9BACL</name>
<gene>
    <name evidence="2" type="ORF">GNP93_16560</name>
</gene>
<keyword evidence="1" id="KW-0732">Signal</keyword>
<feature type="chain" id="PRO_5031021921" evidence="1">
    <location>
        <begin position="27"/>
        <end position="424"/>
    </location>
</feature>
<keyword evidence="3" id="KW-1185">Reference proteome</keyword>
<evidence type="ECO:0000313" key="3">
    <source>
        <dbReference type="Proteomes" id="UP000450917"/>
    </source>
</evidence>
<feature type="signal peptide" evidence="1">
    <location>
        <begin position="1"/>
        <end position="26"/>
    </location>
</feature>
<evidence type="ECO:0000313" key="2">
    <source>
        <dbReference type="EMBL" id="MUG72284.1"/>
    </source>
</evidence>
<organism evidence="2 3">
    <name type="scientific">Paenibacillus validus</name>
    <dbReference type="NCBI Taxonomy" id="44253"/>
    <lineage>
        <taxon>Bacteria</taxon>
        <taxon>Bacillati</taxon>
        <taxon>Bacillota</taxon>
        <taxon>Bacilli</taxon>
        <taxon>Bacillales</taxon>
        <taxon>Paenibacillaceae</taxon>
        <taxon>Paenibacillus</taxon>
    </lineage>
</organism>
<proteinExistence type="predicted"/>
<protein>
    <submittedName>
        <fullName evidence="2">Uncharacterized protein</fullName>
    </submittedName>
</protein>
<dbReference type="EMBL" id="WNZX01000014">
    <property type="protein sequence ID" value="MUG72284.1"/>
    <property type="molecule type" value="Genomic_DNA"/>
</dbReference>
<dbReference type="AlphaFoldDB" id="A0A7X2ZC80"/>
<accession>A0A7X2ZC80</accession>
<evidence type="ECO:0000256" key="1">
    <source>
        <dbReference type="SAM" id="SignalP"/>
    </source>
</evidence>
<dbReference type="PROSITE" id="PS51257">
    <property type="entry name" value="PROKAR_LIPOPROTEIN"/>
    <property type="match status" value="1"/>
</dbReference>